<dbReference type="EMBL" id="BTGU01000051">
    <property type="protein sequence ID" value="GMN54348.1"/>
    <property type="molecule type" value="Genomic_DNA"/>
</dbReference>
<dbReference type="Proteomes" id="UP001187192">
    <property type="component" value="Unassembled WGS sequence"/>
</dbReference>
<name>A0AA88AG94_FICCA</name>
<evidence type="ECO:0000313" key="1">
    <source>
        <dbReference type="EMBL" id="GMN54348.1"/>
    </source>
</evidence>
<organism evidence="1 2">
    <name type="scientific">Ficus carica</name>
    <name type="common">Common fig</name>
    <dbReference type="NCBI Taxonomy" id="3494"/>
    <lineage>
        <taxon>Eukaryota</taxon>
        <taxon>Viridiplantae</taxon>
        <taxon>Streptophyta</taxon>
        <taxon>Embryophyta</taxon>
        <taxon>Tracheophyta</taxon>
        <taxon>Spermatophyta</taxon>
        <taxon>Magnoliopsida</taxon>
        <taxon>eudicotyledons</taxon>
        <taxon>Gunneridae</taxon>
        <taxon>Pentapetalae</taxon>
        <taxon>rosids</taxon>
        <taxon>fabids</taxon>
        <taxon>Rosales</taxon>
        <taxon>Moraceae</taxon>
        <taxon>Ficeae</taxon>
        <taxon>Ficus</taxon>
    </lineage>
</organism>
<comment type="caution">
    <text evidence="1">The sequence shown here is derived from an EMBL/GenBank/DDBJ whole genome shotgun (WGS) entry which is preliminary data.</text>
</comment>
<reference evidence="1" key="1">
    <citation type="submission" date="2023-07" db="EMBL/GenBank/DDBJ databases">
        <title>draft genome sequence of fig (Ficus carica).</title>
        <authorList>
            <person name="Takahashi T."/>
            <person name="Nishimura K."/>
        </authorList>
    </citation>
    <scope>NUCLEOTIDE SEQUENCE</scope>
</reference>
<gene>
    <name evidence="1" type="ORF">TIFTF001_023477</name>
</gene>
<proteinExistence type="predicted"/>
<accession>A0AA88AG94</accession>
<keyword evidence="2" id="KW-1185">Reference proteome</keyword>
<sequence length="15" mass="1644">MRFISTANVAPPSRP</sequence>
<evidence type="ECO:0000313" key="2">
    <source>
        <dbReference type="Proteomes" id="UP001187192"/>
    </source>
</evidence>
<protein>
    <submittedName>
        <fullName evidence="1">Uncharacterized protein</fullName>
    </submittedName>
</protein>